<name>A0A7U9DVH2_STRLI</name>
<proteinExistence type="predicted"/>
<evidence type="ECO:0000313" key="3">
    <source>
        <dbReference type="Proteomes" id="UP000014062"/>
    </source>
</evidence>
<evidence type="ECO:0000256" key="1">
    <source>
        <dbReference type="SAM" id="MobiDB-lite"/>
    </source>
</evidence>
<dbReference type="EMBL" id="CM001889">
    <property type="protein sequence ID" value="EOY50907.1"/>
    <property type="molecule type" value="Genomic_DNA"/>
</dbReference>
<feature type="compositionally biased region" description="Low complexity" evidence="1">
    <location>
        <begin position="8"/>
        <end position="43"/>
    </location>
</feature>
<sequence length="60" mass="5809">MLRGGGAAHARAAAGSAARHTGGLPARHAGRPTAGGTTTAAAHPDLDASPLTVHELVASY</sequence>
<gene>
    <name evidence="2" type="ORF">SLI_6200</name>
</gene>
<evidence type="ECO:0000313" key="2">
    <source>
        <dbReference type="EMBL" id="EOY50907.1"/>
    </source>
</evidence>
<organism evidence="2 3">
    <name type="scientific">Streptomyces lividans 1326</name>
    <dbReference type="NCBI Taxonomy" id="1200984"/>
    <lineage>
        <taxon>Bacteria</taxon>
        <taxon>Bacillati</taxon>
        <taxon>Actinomycetota</taxon>
        <taxon>Actinomycetes</taxon>
        <taxon>Kitasatosporales</taxon>
        <taxon>Streptomycetaceae</taxon>
        <taxon>Streptomyces</taxon>
    </lineage>
</organism>
<reference evidence="3" key="1">
    <citation type="journal article" date="2013" name="Genome Biol. Evol.">
        <title>The genome sequence of Streptomyces lividans 66 reveals a novel tRNA-dependent peptide biosynthetic system within a metal-related genomic island.</title>
        <authorList>
            <person name="Cruz-Morales P."/>
            <person name="Vijgenboom E."/>
            <person name="Iruegas-Bocardo F."/>
            <person name="Girard G."/>
            <person name="Yanez-Guerra L.A."/>
            <person name="Ramos-Aboites H.E."/>
            <person name="Pernodet J.L."/>
            <person name="Anne J."/>
            <person name="van Wezel G.P."/>
            <person name="Barona-Gomez F."/>
        </authorList>
    </citation>
    <scope>NUCLEOTIDE SEQUENCE [LARGE SCALE GENOMIC DNA]</scope>
    <source>
        <strain evidence="3">1326</strain>
    </source>
</reference>
<dbReference type="AlphaFoldDB" id="A0A7U9DVH2"/>
<protein>
    <submittedName>
        <fullName evidence="2">Uncharacterized protein</fullName>
    </submittedName>
</protein>
<feature type="region of interest" description="Disordered" evidence="1">
    <location>
        <begin position="1"/>
        <end position="51"/>
    </location>
</feature>
<accession>A0A7U9DVH2</accession>
<dbReference type="Proteomes" id="UP000014062">
    <property type="component" value="Chromosome"/>
</dbReference>